<feature type="coiled-coil region" evidence="2">
    <location>
        <begin position="89"/>
        <end position="116"/>
    </location>
</feature>
<dbReference type="Gene3D" id="2.40.50.100">
    <property type="match status" value="1"/>
</dbReference>
<proteinExistence type="inferred from homology"/>
<keyword evidence="2" id="KW-0175">Coiled coil</keyword>
<evidence type="ECO:0000313" key="4">
    <source>
        <dbReference type="Proteomes" id="UP000270678"/>
    </source>
</evidence>
<dbReference type="NCBIfam" id="TIGR01730">
    <property type="entry name" value="RND_mfp"/>
    <property type="match status" value="1"/>
</dbReference>
<sequence>MIQITFILFIGILLFFTLYSNTLQSLTLPKVIAEKAVLGSLEQTLEGSGILQPLKEAKLSNPTGWKVKAIAVKEGASVKKGQTLITYDSESAERELEDEIAQLAKQNIDMQNIQDQYIESVTKGDETKVQATSREIKMRKLDLGVQERKIAALRANLENNKKITAPFDGVITQINAVEGMFSTGGADILMASTHQGYRFEFLADEQLLSAIGIGVHEKFPITVRMQSGQKGESLEGTVYEIADTSPRMDTQGVGSTISINQKMVRVRVVDKKLKGGEQAEIKLTKPSEEEGFLIINAAIHQDRDGKYVYRIEEKKGAIRNEFIVRKAKIGSSESDDKVTKVVSTNFNMDDLIILESTEPLEDGNRVRLK</sequence>
<reference evidence="4" key="1">
    <citation type="submission" date="2018-12" db="EMBL/GenBank/DDBJ databases">
        <title>Complete genome sequence of Paenibacillus sp. MBLB1234.</title>
        <authorList>
            <person name="Nam Y.-D."/>
            <person name="Kang J."/>
            <person name="Chung W.-H."/>
            <person name="Park Y.S."/>
        </authorList>
    </citation>
    <scope>NUCLEOTIDE SEQUENCE [LARGE SCALE GENOMIC DNA]</scope>
    <source>
        <strain evidence="4">MBLB1234</strain>
    </source>
</reference>
<keyword evidence="4" id="KW-1185">Reference proteome</keyword>
<dbReference type="Proteomes" id="UP000270678">
    <property type="component" value="Chromosome"/>
</dbReference>
<dbReference type="PANTHER" id="PTHR30469">
    <property type="entry name" value="MULTIDRUG RESISTANCE PROTEIN MDTA"/>
    <property type="match status" value="1"/>
</dbReference>
<protein>
    <submittedName>
        <fullName evidence="3">Efflux RND transporter periplasmic adaptor subunit</fullName>
    </submittedName>
</protein>
<dbReference type="GO" id="GO:1990281">
    <property type="term" value="C:efflux pump complex"/>
    <property type="evidence" value="ECO:0007669"/>
    <property type="project" value="TreeGrafter"/>
</dbReference>
<dbReference type="KEGG" id="plut:EI981_12580"/>
<evidence type="ECO:0000256" key="2">
    <source>
        <dbReference type="SAM" id="Coils"/>
    </source>
</evidence>
<dbReference type="AlphaFoldDB" id="A0A3Q9IFV5"/>
<name>A0A3Q9IFV5_9BACL</name>
<accession>A0A3Q9IFV5</accession>
<dbReference type="GO" id="GO:0015562">
    <property type="term" value="F:efflux transmembrane transporter activity"/>
    <property type="evidence" value="ECO:0007669"/>
    <property type="project" value="TreeGrafter"/>
</dbReference>
<gene>
    <name evidence="3" type="ORF">EI981_12580</name>
</gene>
<dbReference type="InterPro" id="IPR006143">
    <property type="entry name" value="RND_pump_MFP"/>
</dbReference>
<dbReference type="EMBL" id="CP034346">
    <property type="protein sequence ID" value="AZS18270.1"/>
    <property type="molecule type" value="Genomic_DNA"/>
</dbReference>
<comment type="similarity">
    <text evidence="1">Belongs to the membrane fusion protein (MFP) (TC 8.A.1) family.</text>
</comment>
<evidence type="ECO:0000256" key="1">
    <source>
        <dbReference type="ARBA" id="ARBA00009477"/>
    </source>
</evidence>
<dbReference type="OrthoDB" id="2547524at2"/>
<organism evidence="3 4">
    <name type="scientific">Paenibacillus lutimineralis</name>
    <dbReference type="NCBI Taxonomy" id="2707005"/>
    <lineage>
        <taxon>Bacteria</taxon>
        <taxon>Bacillati</taxon>
        <taxon>Bacillota</taxon>
        <taxon>Bacilli</taxon>
        <taxon>Bacillales</taxon>
        <taxon>Paenibacillaceae</taxon>
        <taxon>Paenibacillus</taxon>
    </lineage>
</organism>
<dbReference type="Gene3D" id="1.10.287.470">
    <property type="entry name" value="Helix hairpin bin"/>
    <property type="match status" value="1"/>
</dbReference>
<evidence type="ECO:0000313" key="3">
    <source>
        <dbReference type="EMBL" id="AZS18270.1"/>
    </source>
</evidence>
<dbReference type="Gene3D" id="2.40.30.170">
    <property type="match status" value="1"/>
</dbReference>
<dbReference type="SUPFAM" id="SSF111369">
    <property type="entry name" value="HlyD-like secretion proteins"/>
    <property type="match status" value="1"/>
</dbReference>